<sequence length="226" mass="26338">MKVISFSLYGDNPKYTIGAIKNSELKETFFPGWEMRVYHNDSVPNYVLEQLEANNVVLINTGVEQGVCNAMWRFAPASEKVECFISRDCDSRLFERDAVAVQEWLDSGKCFHIIRDHPGGHAWEISAGMWGARGCFVENIQEKMNEYIQTSSWVTDRAVDQRFLQEIIYPRAVESLFLHDEYFNYEGIGTPIKRDRKLDDFAFIGEPFDENDNQLSNYRDMIIQRY</sequence>
<evidence type="ECO:0000313" key="2">
    <source>
        <dbReference type="Proteomes" id="UP000664915"/>
    </source>
</evidence>
<dbReference type="Proteomes" id="UP000664915">
    <property type="component" value="Segment"/>
</dbReference>
<keyword evidence="2" id="KW-1185">Reference proteome</keyword>
<dbReference type="RefSeq" id="YP_010670281.1">
    <property type="nucleotide sequence ID" value="NC_070963.1"/>
</dbReference>
<accession>A0A879R2N4</accession>
<reference evidence="1" key="1">
    <citation type="submission" date="2020-09" db="EMBL/GenBank/DDBJ databases">
        <authorList>
            <person name="Zhang D."/>
            <person name="Hatherill J.R."/>
            <person name="Ramirez J.F."/>
            <person name="Edinger B."/>
            <person name="Balarin R."/>
            <person name="Sullivan A."/>
            <person name="Humpal K.M."/>
            <person name="Guseva A."/>
            <person name="Butela K.A."/>
            <person name="Garlena R.A."/>
            <person name="Russell D.A."/>
            <person name="Pope W.H."/>
            <person name="Jacobs-Sera D."/>
            <person name="Hatfull G.F."/>
        </authorList>
    </citation>
    <scope>NUCLEOTIDE SEQUENCE</scope>
</reference>
<dbReference type="EMBL" id="MW015081">
    <property type="protein sequence ID" value="QPX48271.1"/>
    <property type="molecule type" value="Genomic_DNA"/>
</dbReference>
<organism evidence="1 2">
    <name type="scientific">Synechococcus phage S-SRM01</name>
    <dbReference type="NCBI Taxonomy" id="2781608"/>
    <lineage>
        <taxon>Viruses</taxon>
        <taxon>Duplodnaviria</taxon>
        <taxon>Heunggongvirae</taxon>
        <taxon>Uroviricota</taxon>
        <taxon>Caudoviricetes</taxon>
        <taxon>Pantevenvirales</taxon>
        <taxon>Kyanoviridae</taxon>
        <taxon>Serangoonvirus</taxon>
        <taxon>Serangoonvirus essarone</taxon>
    </lineage>
</organism>
<dbReference type="GeneID" id="77946476"/>
<name>A0A879R2N4_9CAUD</name>
<evidence type="ECO:0000313" key="1">
    <source>
        <dbReference type="EMBL" id="QPX48271.1"/>
    </source>
</evidence>
<protein>
    <submittedName>
        <fullName evidence="1">Uncharacterized protein</fullName>
    </submittedName>
</protein>
<proteinExistence type="predicted"/>
<dbReference type="KEGG" id="vg:77946476"/>